<name>A0A3D9FDL2_9SPHN</name>
<organism evidence="2 3">
    <name type="scientific">Parasphingopyxis lamellibrachiae</name>
    <dbReference type="NCBI Taxonomy" id="680125"/>
    <lineage>
        <taxon>Bacteria</taxon>
        <taxon>Pseudomonadati</taxon>
        <taxon>Pseudomonadota</taxon>
        <taxon>Alphaproteobacteria</taxon>
        <taxon>Sphingomonadales</taxon>
        <taxon>Sphingomonadaceae</taxon>
        <taxon>Parasphingopyxis</taxon>
    </lineage>
</organism>
<reference evidence="2 3" key="1">
    <citation type="submission" date="2018-07" db="EMBL/GenBank/DDBJ databases">
        <title>Genomic Encyclopedia of Type Strains, Phase IV (KMG-IV): sequencing the most valuable type-strain genomes for metagenomic binning, comparative biology and taxonomic classification.</title>
        <authorList>
            <person name="Goeker M."/>
        </authorList>
    </citation>
    <scope>NUCLEOTIDE SEQUENCE [LARGE SCALE GENOMIC DNA]</scope>
    <source>
        <strain evidence="2 3">DSM 26725</strain>
    </source>
</reference>
<keyword evidence="1" id="KW-1133">Transmembrane helix</keyword>
<feature type="transmembrane region" description="Helical" evidence="1">
    <location>
        <begin position="74"/>
        <end position="94"/>
    </location>
</feature>
<evidence type="ECO:0000256" key="1">
    <source>
        <dbReference type="SAM" id="Phobius"/>
    </source>
</evidence>
<dbReference type="EMBL" id="QRDP01000004">
    <property type="protein sequence ID" value="RED15141.1"/>
    <property type="molecule type" value="Genomic_DNA"/>
</dbReference>
<sequence>MHLILRILIGLLGALYTVMGMAYLLQPLDIAASFFVEPVGVQGIATLRADFSAFFLTTGLFALFAAVKNRPGALLAPLFLFAIALTGRFVSLALDGMEPTAIQPMVVEAVTIVIFLLGYRSYKGSAA</sequence>
<feature type="transmembrane region" description="Helical" evidence="1">
    <location>
        <begin position="100"/>
        <end position="119"/>
    </location>
</feature>
<keyword evidence="3" id="KW-1185">Reference proteome</keyword>
<evidence type="ECO:0000313" key="3">
    <source>
        <dbReference type="Proteomes" id="UP000256310"/>
    </source>
</evidence>
<keyword evidence="1" id="KW-0472">Membrane</keyword>
<dbReference type="InterPro" id="IPR025597">
    <property type="entry name" value="DUF4345"/>
</dbReference>
<feature type="transmembrane region" description="Helical" evidence="1">
    <location>
        <begin position="7"/>
        <end position="25"/>
    </location>
</feature>
<feature type="transmembrane region" description="Helical" evidence="1">
    <location>
        <begin position="45"/>
        <end position="67"/>
    </location>
</feature>
<gene>
    <name evidence="2" type="ORF">DFR46_0128</name>
</gene>
<comment type="caution">
    <text evidence="2">The sequence shown here is derived from an EMBL/GenBank/DDBJ whole genome shotgun (WGS) entry which is preliminary data.</text>
</comment>
<protein>
    <submittedName>
        <fullName evidence="2">Uncharacterized protein DUF4345</fullName>
    </submittedName>
</protein>
<dbReference type="RefSeq" id="WP_116234697.1">
    <property type="nucleotide sequence ID" value="NZ_QRDP01000004.1"/>
</dbReference>
<accession>A0A3D9FDL2</accession>
<dbReference type="OrthoDB" id="5875348at2"/>
<dbReference type="Proteomes" id="UP000256310">
    <property type="component" value="Unassembled WGS sequence"/>
</dbReference>
<evidence type="ECO:0000313" key="2">
    <source>
        <dbReference type="EMBL" id="RED15141.1"/>
    </source>
</evidence>
<dbReference type="AlphaFoldDB" id="A0A3D9FDL2"/>
<proteinExistence type="predicted"/>
<keyword evidence="1" id="KW-0812">Transmembrane</keyword>
<dbReference type="Pfam" id="PF14248">
    <property type="entry name" value="DUF4345"/>
    <property type="match status" value="1"/>
</dbReference>